<sequence>MRCGRRLIFVLLSVLLSFLGGLPVQVLVSSTDLDPFQYATRGEEPANILSLISSQTIPREDEDIAAQEFHSGAFLESFDNEGVDAAVLSHEPARGTATKAYVTRILNWRHELPAACALAYSIASVVYGIEDISRISAGDVELVALVESQRLPRSARFYLEKCGYRVVPVQPQLGIPDFLRLPLASWSLTEYKAVIFIEPISLVLSPSVQELFHCGCFCAAVQTGEYFSAGVFGLRPSLKVHSRMLEFLRRDVIGLDWPPAHYAEKHRHLFTEASRSLGAFLNTYFRDFLRAPYFPQKIPAEHIDEDDMEYGELMRSCCDDPILLVSSLRLASDPNSVCVRRLPIGYNGDPVFHGVFSNTRVIRFTVPLTPYAWWSAWVIGNKAAWRASRRALGSVRARFWAAGPPFLGPLMLGSGLMGLAAAIVVLLVSWREARHPFLGHWLATVLGTLANVQRNALIERGGQKRDRPFRFWSRLRTARRPSAKSTVDAGSCDPESSCRLERAPSSRRSMWIRCMNLLVGNLCGLVGGLVLPATAWLMVPTYLPAPVGAALFASLCVALQHCTLSVLRFYFQRRCFSQTIPPPPPQGAAFEGARHHASERDSSDTINAIEEKQSRGYPRLGASSRHSAGLQRNAARPLLLPRYVHIAHFIWWIVAPQIPILFTRNIPRVITIWVSSLFIYDMICCLGFAFVLQSDAQESC</sequence>
<evidence type="ECO:0000256" key="1">
    <source>
        <dbReference type="SAM" id="Phobius"/>
    </source>
</evidence>
<feature type="transmembrane region" description="Helical" evidence="1">
    <location>
        <begin position="640"/>
        <end position="658"/>
    </location>
</feature>
<keyword evidence="2" id="KW-0732">Signal</keyword>
<feature type="transmembrane region" description="Helical" evidence="1">
    <location>
        <begin position="670"/>
        <end position="692"/>
    </location>
</feature>
<feature type="transmembrane region" description="Helical" evidence="1">
    <location>
        <begin position="406"/>
        <end position="428"/>
    </location>
</feature>
<dbReference type="Proteomes" id="UP000007014">
    <property type="component" value="Chromosome 10"/>
</dbReference>
<feature type="signal peptide" evidence="2">
    <location>
        <begin position="1"/>
        <end position="21"/>
    </location>
</feature>
<dbReference type="InterPro" id="IPR029044">
    <property type="entry name" value="Nucleotide-diphossugar_trans"/>
</dbReference>
<reference evidence="3 4" key="1">
    <citation type="journal article" date="2004" name="Nature">
        <title>Genome sequence of the ultrasmall unicellular red alga Cyanidioschyzon merolae 10D.</title>
        <authorList>
            <person name="Matsuzaki M."/>
            <person name="Misumi O."/>
            <person name="Shin-i T."/>
            <person name="Maruyama S."/>
            <person name="Takahara M."/>
            <person name="Miyagishima S."/>
            <person name="Mori T."/>
            <person name="Nishida K."/>
            <person name="Yagisawa F."/>
            <person name="Nishida K."/>
            <person name="Yoshida Y."/>
            <person name="Nishimura Y."/>
            <person name="Nakao S."/>
            <person name="Kobayashi T."/>
            <person name="Momoyama Y."/>
            <person name="Higashiyama T."/>
            <person name="Minoda A."/>
            <person name="Sano M."/>
            <person name="Nomoto H."/>
            <person name="Oishi K."/>
            <person name="Hayashi H."/>
            <person name="Ohta F."/>
            <person name="Nishizaka S."/>
            <person name="Haga S."/>
            <person name="Miura S."/>
            <person name="Morishita T."/>
            <person name="Kabeya Y."/>
            <person name="Terasawa K."/>
            <person name="Suzuki Y."/>
            <person name="Ishii Y."/>
            <person name="Asakawa S."/>
            <person name="Takano H."/>
            <person name="Ohta N."/>
            <person name="Kuroiwa H."/>
            <person name="Tanaka K."/>
            <person name="Shimizu N."/>
            <person name="Sugano S."/>
            <person name="Sato N."/>
            <person name="Nozaki H."/>
            <person name="Ogasawara N."/>
            <person name="Kohara Y."/>
            <person name="Kuroiwa T."/>
        </authorList>
    </citation>
    <scope>NUCLEOTIDE SEQUENCE [LARGE SCALE GENOMIC DNA]</scope>
    <source>
        <strain evidence="3 4">10D</strain>
    </source>
</reference>
<dbReference type="PANTHER" id="PTHR11183">
    <property type="entry name" value="GLYCOGENIN SUBFAMILY MEMBER"/>
    <property type="match status" value="1"/>
</dbReference>
<dbReference type="eggNOG" id="KOG1950">
    <property type="taxonomic scope" value="Eukaryota"/>
</dbReference>
<reference evidence="3 4" key="2">
    <citation type="journal article" date="2007" name="BMC Biol.">
        <title>A 100%-complete sequence reveals unusually simple genomic features in the hot-spring red alga Cyanidioschyzon merolae.</title>
        <authorList>
            <person name="Nozaki H."/>
            <person name="Takano H."/>
            <person name="Misumi O."/>
            <person name="Terasawa K."/>
            <person name="Matsuzaki M."/>
            <person name="Maruyama S."/>
            <person name="Nishida K."/>
            <person name="Yagisawa F."/>
            <person name="Yoshida Y."/>
            <person name="Fujiwara T."/>
            <person name="Takio S."/>
            <person name="Tamura K."/>
            <person name="Chung S.J."/>
            <person name="Nakamura S."/>
            <person name="Kuroiwa H."/>
            <person name="Tanaka K."/>
            <person name="Sato N."/>
            <person name="Kuroiwa T."/>
        </authorList>
    </citation>
    <scope>NUCLEOTIDE SEQUENCE [LARGE SCALE GENOMIC DNA]</scope>
    <source>
        <strain evidence="3 4">10D</strain>
    </source>
</reference>
<feature type="chain" id="PRO_5004017980" description="Transmembrane protein" evidence="2">
    <location>
        <begin position="22"/>
        <end position="700"/>
    </location>
</feature>
<keyword evidence="1" id="KW-0472">Membrane</keyword>
<dbReference type="OrthoDB" id="2014201at2759"/>
<dbReference type="Gramene" id="CMJ262CT">
    <property type="protein sequence ID" value="CMJ262CT"/>
    <property type="gene ID" value="CMJ262C"/>
</dbReference>
<dbReference type="HOGENOM" id="CLU_394002_0_0_1"/>
<dbReference type="AlphaFoldDB" id="M1VHJ6"/>
<keyword evidence="4" id="KW-1185">Reference proteome</keyword>
<feature type="transmembrane region" description="Helical" evidence="1">
    <location>
        <begin position="517"/>
        <end position="539"/>
    </location>
</feature>
<dbReference type="EMBL" id="AP006492">
    <property type="protein sequence ID" value="BAM80368.1"/>
    <property type="molecule type" value="Genomic_DNA"/>
</dbReference>
<dbReference type="KEGG" id="cme:CYME_CMJ262C"/>
<evidence type="ECO:0000256" key="2">
    <source>
        <dbReference type="SAM" id="SignalP"/>
    </source>
</evidence>
<evidence type="ECO:0008006" key="5">
    <source>
        <dbReference type="Google" id="ProtNLM"/>
    </source>
</evidence>
<gene>
    <name evidence="3" type="ORF">CYME_CMJ262C</name>
</gene>
<feature type="transmembrane region" description="Helical" evidence="1">
    <location>
        <begin position="551"/>
        <end position="571"/>
    </location>
</feature>
<proteinExistence type="predicted"/>
<accession>M1VHJ6</accession>
<evidence type="ECO:0000313" key="3">
    <source>
        <dbReference type="EMBL" id="BAM80368.1"/>
    </source>
</evidence>
<organism evidence="3 4">
    <name type="scientific">Cyanidioschyzon merolae (strain NIES-3377 / 10D)</name>
    <name type="common">Unicellular red alga</name>
    <dbReference type="NCBI Taxonomy" id="280699"/>
    <lineage>
        <taxon>Eukaryota</taxon>
        <taxon>Rhodophyta</taxon>
        <taxon>Bangiophyceae</taxon>
        <taxon>Cyanidiales</taxon>
        <taxon>Cyanidiaceae</taxon>
        <taxon>Cyanidioschyzon</taxon>
    </lineage>
</organism>
<dbReference type="RefSeq" id="XP_005534975.1">
    <property type="nucleotide sequence ID" value="XM_005534918.1"/>
</dbReference>
<dbReference type="InterPro" id="IPR050587">
    <property type="entry name" value="GNT1/Glycosyltrans_8"/>
</dbReference>
<keyword evidence="1" id="KW-1133">Transmembrane helix</keyword>
<dbReference type="Gene3D" id="3.90.550.10">
    <property type="entry name" value="Spore Coat Polysaccharide Biosynthesis Protein SpsA, Chain A"/>
    <property type="match status" value="1"/>
</dbReference>
<dbReference type="STRING" id="280699.M1VHJ6"/>
<evidence type="ECO:0000313" key="4">
    <source>
        <dbReference type="Proteomes" id="UP000007014"/>
    </source>
</evidence>
<dbReference type="GeneID" id="16994012"/>
<keyword evidence="1" id="KW-0812">Transmembrane</keyword>
<name>M1VHJ6_CYAM1</name>
<protein>
    <recommendedName>
        <fullName evidence="5">Transmembrane protein</fullName>
    </recommendedName>
</protein>